<dbReference type="InterPro" id="IPR026869">
    <property type="entry name" value="EgtC-like"/>
</dbReference>
<dbReference type="GO" id="GO:0061672">
    <property type="term" value="C:glutathione hydrolase complex"/>
    <property type="evidence" value="ECO:0007669"/>
    <property type="project" value="TreeGrafter"/>
</dbReference>
<dbReference type="GO" id="GO:0008242">
    <property type="term" value="F:omega peptidase activity"/>
    <property type="evidence" value="ECO:0007669"/>
    <property type="project" value="TreeGrafter"/>
</dbReference>
<dbReference type="PANTHER" id="PTHR43187">
    <property type="entry name" value="GLUTAMINE AMIDOTRANSFERASE DUG3-RELATED"/>
    <property type="match status" value="1"/>
</dbReference>
<accession>A0A0L0SEU5</accession>
<evidence type="ECO:0000256" key="1">
    <source>
        <dbReference type="ARBA" id="ARBA00022962"/>
    </source>
</evidence>
<name>A0A0L0SEU5_ALLM3</name>
<dbReference type="InterPro" id="IPR052373">
    <property type="entry name" value="Gamma-glu_amide_hydrolase"/>
</dbReference>
<sequence>MCRWICFKAKAPVLLADLLTRPSHSIINQSFDCRLRLDEVRPLNGDGFGVGWYDPAEPFEPPCVFTSVLPAWNNPNLSRLAARIKSNLVFCHVRAASSGFPISESNCHPWSYGNLMFQHNGYVAGFNKIKRALQALIPDDIYHHIHGNTDSEWSFGLFLTQLNDPLRAQFSPHELKDALLKTITILNQLATAAGIDTPSLLNFAVTDGRSIVCTRYTNCTDREAASLYWSSGSKFTCDENNEYQMLKAAKKEDIVIISSEPLTFTKSDWCKIPDNTLFMVTPNVNVLLFPIEDEHWNPKADREPEVPWWTVAGRIRSGTE</sequence>
<feature type="signal peptide" evidence="2">
    <location>
        <begin position="1"/>
        <end position="16"/>
    </location>
</feature>
<dbReference type="InterPro" id="IPR029055">
    <property type="entry name" value="Ntn_hydrolases_N"/>
</dbReference>
<dbReference type="Pfam" id="PF13230">
    <property type="entry name" value="GATase_4"/>
    <property type="match status" value="1"/>
</dbReference>
<keyword evidence="5" id="KW-1185">Reference proteome</keyword>
<protein>
    <recommendedName>
        <fullName evidence="3">Glutamine amidotransferase type-2 domain-containing protein</fullName>
    </recommendedName>
</protein>
<keyword evidence="1" id="KW-0315">Glutamine amidotransferase</keyword>
<evidence type="ECO:0000313" key="4">
    <source>
        <dbReference type="EMBL" id="KNE60915.1"/>
    </source>
</evidence>
<dbReference type="OMA" id="QQTNCHP"/>
<dbReference type="CDD" id="cd01908">
    <property type="entry name" value="YafJ"/>
    <property type="match status" value="1"/>
</dbReference>
<dbReference type="eggNOG" id="KOG1268">
    <property type="taxonomic scope" value="Eukaryota"/>
</dbReference>
<evidence type="ECO:0000313" key="5">
    <source>
        <dbReference type="Proteomes" id="UP000054350"/>
    </source>
</evidence>
<evidence type="ECO:0000256" key="2">
    <source>
        <dbReference type="SAM" id="SignalP"/>
    </source>
</evidence>
<reference evidence="5" key="2">
    <citation type="submission" date="2009-11" db="EMBL/GenBank/DDBJ databases">
        <title>The Genome Sequence of Allomyces macrogynus strain ATCC 38327.</title>
        <authorList>
            <consortium name="The Broad Institute Genome Sequencing Platform"/>
            <person name="Russ C."/>
            <person name="Cuomo C."/>
            <person name="Shea T."/>
            <person name="Young S.K."/>
            <person name="Zeng Q."/>
            <person name="Koehrsen M."/>
            <person name="Haas B."/>
            <person name="Borodovsky M."/>
            <person name="Guigo R."/>
            <person name="Alvarado L."/>
            <person name="Berlin A."/>
            <person name="Borenstein D."/>
            <person name="Chen Z."/>
            <person name="Engels R."/>
            <person name="Freedman E."/>
            <person name="Gellesch M."/>
            <person name="Goldberg J."/>
            <person name="Griggs A."/>
            <person name="Gujja S."/>
            <person name="Heiman D."/>
            <person name="Hepburn T."/>
            <person name="Howarth C."/>
            <person name="Jen D."/>
            <person name="Larson L."/>
            <person name="Lewis B."/>
            <person name="Mehta T."/>
            <person name="Park D."/>
            <person name="Pearson M."/>
            <person name="Roberts A."/>
            <person name="Saif S."/>
            <person name="Shenoy N."/>
            <person name="Sisk P."/>
            <person name="Stolte C."/>
            <person name="Sykes S."/>
            <person name="Walk T."/>
            <person name="White J."/>
            <person name="Yandava C."/>
            <person name="Burger G."/>
            <person name="Gray M.W."/>
            <person name="Holland P.W.H."/>
            <person name="King N."/>
            <person name="Lang F.B.F."/>
            <person name="Roger A.J."/>
            <person name="Ruiz-Trillo I."/>
            <person name="Lander E."/>
            <person name="Nusbaum C."/>
        </authorList>
    </citation>
    <scope>NUCLEOTIDE SEQUENCE [LARGE SCALE GENOMIC DNA]</scope>
    <source>
        <strain evidence="5">ATCC 38327</strain>
    </source>
</reference>
<feature type="domain" description="Glutamine amidotransferase type-2" evidence="3">
    <location>
        <begin position="2"/>
        <end position="320"/>
    </location>
</feature>
<dbReference type="SUPFAM" id="SSF56235">
    <property type="entry name" value="N-terminal nucleophile aminohydrolases (Ntn hydrolases)"/>
    <property type="match status" value="1"/>
</dbReference>
<gene>
    <name evidence="4" type="ORF">AMAG_06677</name>
</gene>
<dbReference type="OrthoDB" id="14446at2759"/>
<dbReference type="STRING" id="578462.A0A0L0SEU5"/>
<evidence type="ECO:0000259" key="3">
    <source>
        <dbReference type="PROSITE" id="PS51278"/>
    </source>
</evidence>
<dbReference type="PROSITE" id="PS51278">
    <property type="entry name" value="GATASE_TYPE_2"/>
    <property type="match status" value="1"/>
</dbReference>
<dbReference type="VEuPathDB" id="FungiDB:AMAG_06677"/>
<reference evidence="4 5" key="1">
    <citation type="submission" date="2009-11" db="EMBL/GenBank/DDBJ databases">
        <title>Annotation of Allomyces macrogynus ATCC 38327.</title>
        <authorList>
            <consortium name="The Broad Institute Genome Sequencing Platform"/>
            <person name="Russ C."/>
            <person name="Cuomo C."/>
            <person name="Burger G."/>
            <person name="Gray M.W."/>
            <person name="Holland P.W.H."/>
            <person name="King N."/>
            <person name="Lang F.B.F."/>
            <person name="Roger A.J."/>
            <person name="Ruiz-Trillo I."/>
            <person name="Young S.K."/>
            <person name="Zeng Q."/>
            <person name="Gargeya S."/>
            <person name="Fitzgerald M."/>
            <person name="Haas B."/>
            <person name="Abouelleil A."/>
            <person name="Alvarado L."/>
            <person name="Arachchi H.M."/>
            <person name="Berlin A."/>
            <person name="Chapman S.B."/>
            <person name="Gearin G."/>
            <person name="Goldberg J."/>
            <person name="Griggs A."/>
            <person name="Gujja S."/>
            <person name="Hansen M."/>
            <person name="Heiman D."/>
            <person name="Howarth C."/>
            <person name="Larimer J."/>
            <person name="Lui A."/>
            <person name="MacDonald P.J.P."/>
            <person name="McCowen C."/>
            <person name="Montmayeur A."/>
            <person name="Murphy C."/>
            <person name="Neiman D."/>
            <person name="Pearson M."/>
            <person name="Priest M."/>
            <person name="Roberts A."/>
            <person name="Saif S."/>
            <person name="Shea T."/>
            <person name="Sisk P."/>
            <person name="Stolte C."/>
            <person name="Sykes S."/>
            <person name="Wortman J."/>
            <person name="Nusbaum C."/>
            <person name="Birren B."/>
        </authorList>
    </citation>
    <scope>NUCLEOTIDE SEQUENCE [LARGE SCALE GENOMIC DNA]</scope>
    <source>
        <strain evidence="4 5">ATCC 38327</strain>
    </source>
</reference>
<keyword evidence="2" id="KW-0732">Signal</keyword>
<dbReference type="GO" id="GO:0005737">
    <property type="term" value="C:cytoplasm"/>
    <property type="evidence" value="ECO:0007669"/>
    <property type="project" value="TreeGrafter"/>
</dbReference>
<dbReference type="InterPro" id="IPR017932">
    <property type="entry name" value="GATase_2_dom"/>
</dbReference>
<dbReference type="AlphaFoldDB" id="A0A0L0SEU5"/>
<feature type="chain" id="PRO_5005547777" description="Glutamine amidotransferase type-2 domain-containing protein" evidence="2">
    <location>
        <begin position="17"/>
        <end position="320"/>
    </location>
</feature>
<organism evidence="4 5">
    <name type="scientific">Allomyces macrogynus (strain ATCC 38327)</name>
    <name type="common">Allomyces javanicus var. macrogynus</name>
    <dbReference type="NCBI Taxonomy" id="578462"/>
    <lineage>
        <taxon>Eukaryota</taxon>
        <taxon>Fungi</taxon>
        <taxon>Fungi incertae sedis</taxon>
        <taxon>Blastocladiomycota</taxon>
        <taxon>Blastocladiomycetes</taxon>
        <taxon>Blastocladiales</taxon>
        <taxon>Blastocladiaceae</taxon>
        <taxon>Allomyces</taxon>
    </lineage>
</organism>
<dbReference type="Gene3D" id="3.60.20.10">
    <property type="entry name" value="Glutamine Phosphoribosylpyrophosphate, subunit 1, domain 1"/>
    <property type="match status" value="1"/>
</dbReference>
<dbReference type="GO" id="GO:0006751">
    <property type="term" value="P:glutathione catabolic process"/>
    <property type="evidence" value="ECO:0007669"/>
    <property type="project" value="TreeGrafter"/>
</dbReference>
<proteinExistence type="predicted"/>
<dbReference type="PANTHER" id="PTHR43187:SF1">
    <property type="entry name" value="GLUTAMINE AMIDOTRANSFERASE DUG3-RELATED"/>
    <property type="match status" value="1"/>
</dbReference>
<dbReference type="EMBL" id="GG745337">
    <property type="protein sequence ID" value="KNE60915.1"/>
    <property type="molecule type" value="Genomic_DNA"/>
</dbReference>
<dbReference type="Proteomes" id="UP000054350">
    <property type="component" value="Unassembled WGS sequence"/>
</dbReference>